<protein>
    <submittedName>
        <fullName evidence="1">Uncharacterized protein</fullName>
    </submittedName>
</protein>
<dbReference type="RefSeq" id="WP_003481065.1">
    <property type="nucleotide sequence ID" value="NZ_CM001477.1"/>
</dbReference>
<comment type="caution">
    <text evidence="1">The sequence shown here is derived from an EMBL/GenBank/DDBJ whole genome shotgun (WGS) entry which is preliminary data.</text>
</comment>
<accession>A0AAV3FDQ0</accession>
<name>A0AAV3FDQ0_CLOPF</name>
<organism evidence="1 2">
    <name type="scientific">Clostridium perfringens F262</name>
    <dbReference type="NCBI Taxonomy" id="883064"/>
    <lineage>
        <taxon>Bacteria</taxon>
        <taxon>Bacillati</taxon>
        <taxon>Bacillota</taxon>
        <taxon>Clostridia</taxon>
        <taxon>Eubacteriales</taxon>
        <taxon>Clostridiaceae</taxon>
        <taxon>Clostridium</taxon>
    </lineage>
</organism>
<reference evidence="1 2" key="1">
    <citation type="journal article" date="2012" name="PLoS ONE">
        <title>Genome Sequencing and Analysis of a Type A Clostridium perfringens Isolate from a Case of Bovine Clostridial Abomasitis.</title>
        <authorList>
            <person name="Nowell V.J."/>
            <person name="Kropinski A.M."/>
            <person name="Songer J.G."/>
            <person name="Macinnes J.I."/>
            <person name="Parreira V.R."/>
            <person name="Prescott J.F."/>
        </authorList>
    </citation>
    <scope>NUCLEOTIDE SEQUENCE [LARGE SCALE GENOMIC DNA]</scope>
    <source>
        <strain evidence="1 2">F262</strain>
    </source>
</reference>
<dbReference type="Proteomes" id="UP000005358">
    <property type="component" value="Chromosome"/>
</dbReference>
<dbReference type="EMBL" id="AFES01000016">
    <property type="protein sequence ID" value="EIA17580.1"/>
    <property type="molecule type" value="Genomic_DNA"/>
</dbReference>
<evidence type="ECO:0000313" key="2">
    <source>
        <dbReference type="Proteomes" id="UP000005358"/>
    </source>
</evidence>
<gene>
    <name evidence="1" type="ORF">HA1_06357</name>
</gene>
<evidence type="ECO:0000313" key="1">
    <source>
        <dbReference type="EMBL" id="EIA17580.1"/>
    </source>
</evidence>
<proteinExistence type="predicted"/>
<sequence length="62" mass="7117">MGNNNNLEMLRDEFRNAADILDELVALDEREKRGEDVSKECEGIMGRYIMAMIKIDTLAKNI</sequence>
<dbReference type="AlphaFoldDB" id="A0AAV3FDQ0"/>